<feature type="compositionally biased region" description="Polar residues" evidence="1">
    <location>
        <begin position="83"/>
        <end position="92"/>
    </location>
</feature>
<dbReference type="InterPro" id="IPR009057">
    <property type="entry name" value="Homeodomain-like_sf"/>
</dbReference>
<proteinExistence type="predicted"/>
<dbReference type="SUPFAM" id="SSF46689">
    <property type="entry name" value="Homeodomain-like"/>
    <property type="match status" value="1"/>
</dbReference>
<dbReference type="EMBL" id="BAAASD010000004">
    <property type="protein sequence ID" value="GAA2331155.1"/>
    <property type="molecule type" value="Genomic_DNA"/>
</dbReference>
<name>A0ABN3FIM4_9ACTN</name>
<evidence type="ECO:0000313" key="2">
    <source>
        <dbReference type="EMBL" id="GAA2331155.1"/>
    </source>
</evidence>
<keyword evidence="3" id="KW-1185">Reference proteome</keyword>
<reference evidence="2 3" key="1">
    <citation type="journal article" date="2019" name="Int. J. Syst. Evol. Microbiol.">
        <title>The Global Catalogue of Microorganisms (GCM) 10K type strain sequencing project: providing services to taxonomists for standard genome sequencing and annotation.</title>
        <authorList>
            <consortium name="The Broad Institute Genomics Platform"/>
            <consortium name="The Broad Institute Genome Sequencing Center for Infectious Disease"/>
            <person name="Wu L."/>
            <person name="Ma J."/>
        </authorList>
    </citation>
    <scope>NUCLEOTIDE SEQUENCE [LARGE SCALE GENOMIC DNA]</scope>
    <source>
        <strain evidence="2 3">JCM 4316</strain>
    </source>
</reference>
<evidence type="ECO:0008006" key="4">
    <source>
        <dbReference type="Google" id="ProtNLM"/>
    </source>
</evidence>
<protein>
    <recommendedName>
        <fullName evidence="4">HTH merR-type domain-containing protein</fullName>
    </recommendedName>
</protein>
<feature type="region of interest" description="Disordered" evidence="1">
    <location>
        <begin position="66"/>
        <end position="92"/>
    </location>
</feature>
<gene>
    <name evidence="2" type="ORF">GCM10010246_12870</name>
</gene>
<dbReference type="Pfam" id="PF13384">
    <property type="entry name" value="HTH_23"/>
    <property type="match status" value="1"/>
</dbReference>
<evidence type="ECO:0000256" key="1">
    <source>
        <dbReference type="SAM" id="MobiDB-lite"/>
    </source>
</evidence>
<dbReference type="RefSeq" id="WP_428836863.1">
    <property type="nucleotide sequence ID" value="NZ_BAAASD010000004.1"/>
</dbReference>
<accession>A0ABN3FIM4</accession>
<dbReference type="Proteomes" id="UP001500253">
    <property type="component" value="Unassembled WGS sequence"/>
</dbReference>
<comment type="caution">
    <text evidence="2">The sequence shown here is derived from an EMBL/GenBank/DDBJ whole genome shotgun (WGS) entry which is preliminary data.</text>
</comment>
<sequence>MAQYIRRAYGLRSHPQRLADQGMASLREIARRLGVCLSTVQNWRNRGLLTGRVANGKGEYFYYSPPPDLERPGIGRPPKNPTLLESTGRSAV</sequence>
<evidence type="ECO:0000313" key="3">
    <source>
        <dbReference type="Proteomes" id="UP001500253"/>
    </source>
</evidence>
<organism evidence="2 3">
    <name type="scientific">Streptomyces cuspidosporus</name>
    <dbReference type="NCBI Taxonomy" id="66882"/>
    <lineage>
        <taxon>Bacteria</taxon>
        <taxon>Bacillati</taxon>
        <taxon>Actinomycetota</taxon>
        <taxon>Actinomycetes</taxon>
        <taxon>Kitasatosporales</taxon>
        <taxon>Streptomycetaceae</taxon>
        <taxon>Streptomyces</taxon>
    </lineage>
</organism>